<dbReference type="InterPro" id="IPR035954">
    <property type="entry name" value="MTH677-like_sf"/>
</dbReference>
<dbReference type="SUPFAM" id="SSF110783">
    <property type="entry name" value="Hypothetical protein MTH677"/>
    <property type="match status" value="1"/>
</dbReference>
<comment type="similarity">
    <text evidence="1">Belongs to the UPF0440 family.</text>
</comment>
<dbReference type="EMBL" id="CP011266">
    <property type="protein sequence ID" value="ALT69174.1"/>
    <property type="molecule type" value="Genomic_DNA"/>
</dbReference>
<reference evidence="2 3" key="1">
    <citation type="submission" date="2015-04" db="EMBL/GenBank/DDBJ databases">
        <title>The complete genome sequence of the rumen methanogen Methanobrevibacter millerae SM9.</title>
        <authorList>
            <person name="Leahy S.C."/>
            <person name="Kelly W.J."/>
            <person name="Pacheco D.M."/>
            <person name="Li D."/>
            <person name="Altermann E."/>
            <person name="Attwood G.T."/>
        </authorList>
    </citation>
    <scope>NUCLEOTIDE SEQUENCE [LARGE SCALE GENOMIC DNA]</scope>
    <source>
        <strain evidence="2 3">SM9</strain>
    </source>
</reference>
<dbReference type="Pfam" id="PF11419">
    <property type="entry name" value="DUF3194"/>
    <property type="match status" value="1"/>
</dbReference>
<accession>A0A0U3DMI1</accession>
<evidence type="ECO:0000256" key="1">
    <source>
        <dbReference type="ARBA" id="ARBA00008515"/>
    </source>
</evidence>
<keyword evidence="3" id="KW-1185">Reference proteome</keyword>
<protein>
    <submittedName>
        <fullName evidence="2">Uncharacterized protein</fullName>
    </submittedName>
</protein>
<organism evidence="2 3">
    <name type="scientific">Methanobrevibacter millerae</name>
    <dbReference type="NCBI Taxonomy" id="230361"/>
    <lineage>
        <taxon>Archaea</taxon>
        <taxon>Methanobacteriati</taxon>
        <taxon>Methanobacteriota</taxon>
        <taxon>Methanomada group</taxon>
        <taxon>Methanobacteria</taxon>
        <taxon>Methanobacteriales</taxon>
        <taxon>Methanobacteriaceae</taxon>
        <taxon>Methanobrevibacter</taxon>
    </lineage>
</organism>
<dbReference type="OrthoDB" id="70168at2157"/>
<dbReference type="GeneID" id="26736341"/>
<proteinExistence type="inferred from homology"/>
<sequence length="94" mass="10844">MSKLKKLSSEDLDTISTDFGEILEIEVSKVISTKELEDLDLDIELNYENDQLDVDVDLGVLFDELSEINQDMLNEAIDSAYLKFDSYIDENFRE</sequence>
<dbReference type="Proteomes" id="UP000067738">
    <property type="component" value="Chromosome"/>
</dbReference>
<dbReference type="AlphaFoldDB" id="A0A0U3DMI1"/>
<dbReference type="PATRIC" id="fig|230361.4.peg.1437"/>
<gene>
    <name evidence="2" type="ORF">sm9_1393</name>
</gene>
<dbReference type="RefSeq" id="WP_058739426.1">
    <property type="nucleotide sequence ID" value="NZ_CP011266.1"/>
</dbReference>
<dbReference type="KEGG" id="mmil:sm9_1393"/>
<dbReference type="InterPro" id="IPR024502">
    <property type="entry name" value="DUF3194"/>
</dbReference>
<evidence type="ECO:0000313" key="3">
    <source>
        <dbReference type="Proteomes" id="UP000067738"/>
    </source>
</evidence>
<dbReference type="Gene3D" id="3.30.300.100">
    <property type="entry name" value="MTH677-like"/>
    <property type="match status" value="1"/>
</dbReference>
<evidence type="ECO:0000313" key="2">
    <source>
        <dbReference type="EMBL" id="ALT69174.1"/>
    </source>
</evidence>
<name>A0A0U3DMI1_9EURY</name>